<proteinExistence type="predicted"/>
<name>A0A4E0R8X4_FASHE</name>
<dbReference type="InterPro" id="IPR015943">
    <property type="entry name" value="WD40/YVTN_repeat-like_dom_sf"/>
</dbReference>
<dbReference type="PANTHER" id="PTHR46202:SF1">
    <property type="entry name" value="DNA EXCISION REPAIR PROTEIN ERCC-8"/>
    <property type="match status" value="1"/>
</dbReference>
<dbReference type="SMART" id="SM00320">
    <property type="entry name" value="WD40"/>
    <property type="match status" value="2"/>
</dbReference>
<dbReference type="Proteomes" id="UP000230066">
    <property type="component" value="Unassembled WGS sequence"/>
</dbReference>
<organism evidence="1 2">
    <name type="scientific">Fasciola hepatica</name>
    <name type="common">Liver fluke</name>
    <dbReference type="NCBI Taxonomy" id="6192"/>
    <lineage>
        <taxon>Eukaryota</taxon>
        <taxon>Metazoa</taxon>
        <taxon>Spiralia</taxon>
        <taxon>Lophotrochozoa</taxon>
        <taxon>Platyhelminthes</taxon>
        <taxon>Trematoda</taxon>
        <taxon>Digenea</taxon>
        <taxon>Plagiorchiida</taxon>
        <taxon>Echinostomata</taxon>
        <taxon>Echinostomatoidea</taxon>
        <taxon>Fasciolidae</taxon>
        <taxon>Fasciola</taxon>
    </lineage>
</organism>
<dbReference type="InterPro" id="IPR042238">
    <property type="entry name" value="Rad28/ERCC8/Ckn1/ATCSA-1"/>
</dbReference>
<sequence length="148" mass="16490">MVQPKRFLTFEINGLIQSYRCALLVPRILELDVDYGVNFDRNPTAPLKDIALDPIESRYLLSGSSTGAISIHDTGSSDALVTSGQLTYPRVSPFLSSPNQRGTHSRLRNLSPVICVQWYPVDSGLFFTASVDKRIRLWDANKFQVSDG</sequence>
<dbReference type="InterPro" id="IPR001680">
    <property type="entry name" value="WD40_rpt"/>
</dbReference>
<gene>
    <name evidence="1" type="ORF">D915_010769</name>
</gene>
<dbReference type="Gene3D" id="2.130.10.10">
    <property type="entry name" value="YVTN repeat-like/Quinoprotein amine dehydrogenase"/>
    <property type="match status" value="1"/>
</dbReference>
<accession>A0A4E0R8X4</accession>
<reference evidence="1" key="1">
    <citation type="submission" date="2019-03" db="EMBL/GenBank/DDBJ databases">
        <title>Improved annotation for the trematode Fasciola hepatica.</title>
        <authorList>
            <person name="Choi Y.-J."/>
            <person name="Martin J."/>
            <person name="Mitreva M."/>
        </authorList>
    </citation>
    <scope>NUCLEOTIDE SEQUENCE [LARGE SCALE GENOMIC DNA]</scope>
</reference>
<keyword evidence="2" id="KW-1185">Reference proteome</keyword>
<dbReference type="GO" id="GO:0031464">
    <property type="term" value="C:Cul4A-RING E3 ubiquitin ligase complex"/>
    <property type="evidence" value="ECO:0007669"/>
    <property type="project" value="TreeGrafter"/>
</dbReference>
<dbReference type="GO" id="GO:0000209">
    <property type="term" value="P:protein polyubiquitination"/>
    <property type="evidence" value="ECO:0007669"/>
    <property type="project" value="TreeGrafter"/>
</dbReference>
<dbReference type="SUPFAM" id="SSF50978">
    <property type="entry name" value="WD40 repeat-like"/>
    <property type="match status" value="1"/>
</dbReference>
<protein>
    <recommendedName>
        <fullName evidence="3">WD domain, G-beta repeat protein</fullName>
    </recommendedName>
</protein>
<dbReference type="AlphaFoldDB" id="A0A4E0R8X4"/>
<dbReference type="PANTHER" id="PTHR46202">
    <property type="entry name" value="DNA EXCISION REPAIR PROTEIN ERCC-8"/>
    <property type="match status" value="1"/>
</dbReference>
<dbReference type="GO" id="GO:0000109">
    <property type="term" value="C:nucleotide-excision repair complex"/>
    <property type="evidence" value="ECO:0007669"/>
    <property type="project" value="TreeGrafter"/>
</dbReference>
<dbReference type="EMBL" id="JXXN02009879">
    <property type="protein sequence ID" value="THD18578.1"/>
    <property type="molecule type" value="Genomic_DNA"/>
</dbReference>
<comment type="caution">
    <text evidence="1">The sequence shown here is derived from an EMBL/GenBank/DDBJ whole genome shotgun (WGS) entry which is preliminary data.</text>
</comment>
<evidence type="ECO:0000313" key="2">
    <source>
        <dbReference type="Proteomes" id="UP000230066"/>
    </source>
</evidence>
<evidence type="ECO:0008006" key="3">
    <source>
        <dbReference type="Google" id="ProtNLM"/>
    </source>
</evidence>
<evidence type="ECO:0000313" key="1">
    <source>
        <dbReference type="EMBL" id="THD18578.1"/>
    </source>
</evidence>
<dbReference type="GO" id="GO:0006283">
    <property type="term" value="P:transcription-coupled nucleotide-excision repair"/>
    <property type="evidence" value="ECO:0007669"/>
    <property type="project" value="InterPro"/>
</dbReference>
<dbReference type="InterPro" id="IPR036322">
    <property type="entry name" value="WD40_repeat_dom_sf"/>
</dbReference>
<dbReference type="GO" id="GO:0043161">
    <property type="term" value="P:proteasome-mediated ubiquitin-dependent protein catabolic process"/>
    <property type="evidence" value="ECO:0007669"/>
    <property type="project" value="TreeGrafter"/>
</dbReference>